<dbReference type="CDD" id="cd18720">
    <property type="entry name" value="PIN_YqxD-like"/>
    <property type="match status" value="1"/>
</dbReference>
<protein>
    <recommendedName>
        <fullName evidence="2">UPF0178 protein U1T56_15425</fullName>
    </recommendedName>
</protein>
<dbReference type="PANTHER" id="PTHR35146">
    <property type="entry name" value="UPF0178 PROTEIN YAII"/>
    <property type="match status" value="1"/>
</dbReference>
<comment type="caution">
    <text evidence="3">The sequence shown here is derived from an EMBL/GenBank/DDBJ whole genome shotgun (WGS) entry which is preliminary data.</text>
</comment>
<dbReference type="EMBL" id="JBBLZC010000015">
    <property type="protein sequence ID" value="MEK0084547.1"/>
    <property type="molecule type" value="Genomic_DNA"/>
</dbReference>
<keyword evidence="4" id="KW-1185">Reference proteome</keyword>
<dbReference type="Proteomes" id="UP001375743">
    <property type="component" value="Unassembled WGS sequence"/>
</dbReference>
<dbReference type="InterPro" id="IPR003791">
    <property type="entry name" value="UPF0178"/>
</dbReference>
<name>A0ABU8XTL6_9PROT</name>
<comment type="similarity">
    <text evidence="1 2">Belongs to the UPF0178 family.</text>
</comment>
<sequence>MLEIYVDGDACPVKDEVYRVAGRYGLQVKVVANGWLRVPESPLIERVTVSGGLDRADDWIVEHVGPGDIAITADVPLASRCIKQGARVIAPTGRAFTEASIGNDLATRNLMTELRDTGQIRGGGRPFTKEDRSRFLQTLDAAVQAIRRTGR</sequence>
<proteinExistence type="inferred from homology"/>
<gene>
    <name evidence="3" type="ORF">U1T56_15425</name>
</gene>
<evidence type="ECO:0000313" key="3">
    <source>
        <dbReference type="EMBL" id="MEK0084547.1"/>
    </source>
</evidence>
<evidence type="ECO:0000256" key="2">
    <source>
        <dbReference type="HAMAP-Rule" id="MF_00489"/>
    </source>
</evidence>
<dbReference type="PANTHER" id="PTHR35146:SF1">
    <property type="entry name" value="UPF0178 PROTEIN YAII"/>
    <property type="match status" value="1"/>
</dbReference>
<dbReference type="Pfam" id="PF02639">
    <property type="entry name" value="DUF188"/>
    <property type="match status" value="1"/>
</dbReference>
<organism evidence="3 4">
    <name type="scientific">Benzoatithermus flavus</name>
    <dbReference type="NCBI Taxonomy" id="3108223"/>
    <lineage>
        <taxon>Bacteria</taxon>
        <taxon>Pseudomonadati</taxon>
        <taxon>Pseudomonadota</taxon>
        <taxon>Alphaproteobacteria</taxon>
        <taxon>Geminicoccales</taxon>
        <taxon>Geminicoccaceae</taxon>
        <taxon>Benzoatithermus</taxon>
    </lineage>
</organism>
<accession>A0ABU8XTL6</accession>
<dbReference type="HAMAP" id="MF_00489">
    <property type="entry name" value="UPF0178"/>
    <property type="match status" value="1"/>
</dbReference>
<evidence type="ECO:0000256" key="1">
    <source>
        <dbReference type="ARBA" id="ARBA00008522"/>
    </source>
</evidence>
<dbReference type="NCBIfam" id="NF001095">
    <property type="entry name" value="PRK00124.1"/>
    <property type="match status" value="1"/>
</dbReference>
<reference evidence="3 4" key="1">
    <citation type="submission" date="2024-01" db="EMBL/GenBank/DDBJ databases">
        <title>Multi-omics insights into the function and evolution of sodium benzoate biodegradation pathways in Benzoatithermus flavus gen. nov., sp. nov. from hot spring.</title>
        <authorList>
            <person name="Hu C.-J."/>
            <person name="Li W.-J."/>
        </authorList>
    </citation>
    <scope>NUCLEOTIDE SEQUENCE [LARGE SCALE GENOMIC DNA]</scope>
    <source>
        <strain evidence="3 4">SYSU G07066</strain>
    </source>
</reference>
<evidence type="ECO:0000313" key="4">
    <source>
        <dbReference type="Proteomes" id="UP001375743"/>
    </source>
</evidence>